<evidence type="ECO:0000313" key="1">
    <source>
        <dbReference type="EMBL" id="VDO17988.1"/>
    </source>
</evidence>
<protein>
    <submittedName>
        <fullName evidence="1">Uncharacterized protein</fullName>
    </submittedName>
</protein>
<sequence length="59" mass="7176">MTNWFFACRCIQYNMLFIDFTNSLKNRNYLNINRNIPLPTVINSYIKKFDTYQTRQSNS</sequence>
<proteinExistence type="predicted"/>
<dbReference type="Proteomes" id="UP000280834">
    <property type="component" value="Unassembled WGS sequence"/>
</dbReference>
<dbReference type="AlphaFoldDB" id="A0A3P7WK48"/>
<name>A0A3P7WK48_9BILA</name>
<dbReference type="EMBL" id="UZAG01005700">
    <property type="protein sequence ID" value="VDO17988.1"/>
    <property type="molecule type" value="Genomic_DNA"/>
</dbReference>
<organism evidence="1 2">
    <name type="scientific">Brugia timori</name>
    <dbReference type="NCBI Taxonomy" id="42155"/>
    <lineage>
        <taxon>Eukaryota</taxon>
        <taxon>Metazoa</taxon>
        <taxon>Ecdysozoa</taxon>
        <taxon>Nematoda</taxon>
        <taxon>Chromadorea</taxon>
        <taxon>Rhabditida</taxon>
        <taxon>Spirurina</taxon>
        <taxon>Spiruromorpha</taxon>
        <taxon>Filarioidea</taxon>
        <taxon>Onchocercidae</taxon>
        <taxon>Brugia</taxon>
    </lineage>
</organism>
<gene>
    <name evidence="1" type="ORF">BTMF_LOCUS5347</name>
</gene>
<evidence type="ECO:0000313" key="2">
    <source>
        <dbReference type="Proteomes" id="UP000280834"/>
    </source>
</evidence>
<accession>A0A3P7WK48</accession>
<reference evidence="1 2" key="1">
    <citation type="submission" date="2018-11" db="EMBL/GenBank/DDBJ databases">
        <authorList>
            <consortium name="Pathogen Informatics"/>
        </authorList>
    </citation>
    <scope>NUCLEOTIDE SEQUENCE [LARGE SCALE GENOMIC DNA]</scope>
</reference>
<keyword evidence="2" id="KW-1185">Reference proteome</keyword>